<evidence type="ECO:0000256" key="2">
    <source>
        <dbReference type="ARBA" id="ARBA00023315"/>
    </source>
</evidence>
<accession>A0A6J1A2V5</accession>
<sequence>MAKRPSTVEVVARYHVSPPPNSAPPTSLPLTFFDIPWLCFSASQPLFFYKYPFPTNHFLSTTLPTLVHSLSLTLQHFFALAGSLVWPPDSFKPLIVYNEGNHVPLVVAESDGDFFHFSGNHQRCVNEFYPLLPQLPSRASGSKHEIPLLAAQITIFSNSGICIGFAYHHVVADGRTFNSFIKTWASLFRDPSFLIKSLPFYDRTVVKDTRGLESIFLNDWSNRKSSQETAIGVVTRVTNLSDSDMVRATFLMCPGDMETIKQWIVTQCKLKNKAQPPYLTPSNLTCAFVWVCLIKAQEKVNGKLFGKNPSYFGFNAGGITRLDYPVPTTYFGNCIGFARTMAIQRELCGEDGIVVAANMIGNRVKELDDGVLAGAETWISDWAVFYESESHVMVTGSPKLDFYDTDFGWGRPKKIEEISIDNANAISFTESRDVKGGVECFGCLLKEIQINLLTMAASKAFAAVLVIAMLSAIASAQDFGAASAPSPSMDKGAAYSLGMSGAVICSSLLLSALALLRQ</sequence>
<dbReference type="OrthoDB" id="1862401at2759"/>
<keyword evidence="4" id="KW-1185">Reference proteome</keyword>
<dbReference type="Pfam" id="PF02458">
    <property type="entry name" value="Transferase"/>
    <property type="match status" value="1"/>
</dbReference>
<reference evidence="5" key="1">
    <citation type="submission" date="2025-08" db="UniProtKB">
        <authorList>
            <consortium name="RefSeq"/>
        </authorList>
    </citation>
    <scope>IDENTIFICATION</scope>
    <source>
        <tissue evidence="5">Leaf</tissue>
    </source>
</reference>
<dbReference type="RefSeq" id="XP_021281472.1">
    <property type="nucleotide sequence ID" value="XM_021425797.1"/>
</dbReference>
<proteinExistence type="predicted"/>
<dbReference type="InterPro" id="IPR051504">
    <property type="entry name" value="Plant_metabolite_acyltrans"/>
</dbReference>
<keyword evidence="1" id="KW-0808">Transferase</keyword>
<evidence type="ECO:0000313" key="4">
    <source>
        <dbReference type="Proteomes" id="UP000504621"/>
    </source>
</evidence>
<dbReference type="PANTHER" id="PTHR31625">
    <property type="match status" value="1"/>
</dbReference>
<dbReference type="InterPro" id="IPR023213">
    <property type="entry name" value="CAT-like_dom_sf"/>
</dbReference>
<gene>
    <name evidence="5" type="primary">LOC110414538</name>
</gene>
<keyword evidence="3" id="KW-1133">Transmembrane helix</keyword>
<keyword evidence="3" id="KW-0472">Membrane</keyword>
<feature type="transmembrane region" description="Helical" evidence="3">
    <location>
        <begin position="452"/>
        <end position="474"/>
    </location>
</feature>
<dbReference type="Gene3D" id="3.30.559.10">
    <property type="entry name" value="Chloramphenicol acetyltransferase-like domain"/>
    <property type="match status" value="2"/>
</dbReference>
<protein>
    <submittedName>
        <fullName evidence="5">Anthocyanin 5-aromatic acyltransferase-like</fullName>
    </submittedName>
</protein>
<organism evidence="4 5">
    <name type="scientific">Herrania umbratica</name>
    <dbReference type="NCBI Taxonomy" id="108875"/>
    <lineage>
        <taxon>Eukaryota</taxon>
        <taxon>Viridiplantae</taxon>
        <taxon>Streptophyta</taxon>
        <taxon>Embryophyta</taxon>
        <taxon>Tracheophyta</taxon>
        <taxon>Spermatophyta</taxon>
        <taxon>Magnoliopsida</taxon>
        <taxon>eudicotyledons</taxon>
        <taxon>Gunneridae</taxon>
        <taxon>Pentapetalae</taxon>
        <taxon>rosids</taxon>
        <taxon>malvids</taxon>
        <taxon>Malvales</taxon>
        <taxon>Malvaceae</taxon>
        <taxon>Byttnerioideae</taxon>
        <taxon>Herrania</taxon>
    </lineage>
</organism>
<dbReference type="AlphaFoldDB" id="A0A6J1A2V5"/>
<name>A0A6J1A2V5_9ROSI</name>
<evidence type="ECO:0000256" key="3">
    <source>
        <dbReference type="SAM" id="Phobius"/>
    </source>
</evidence>
<keyword evidence="2" id="KW-0012">Acyltransferase</keyword>
<dbReference type="GeneID" id="110414538"/>
<evidence type="ECO:0000256" key="1">
    <source>
        <dbReference type="ARBA" id="ARBA00022679"/>
    </source>
</evidence>
<feature type="transmembrane region" description="Helical" evidence="3">
    <location>
        <begin position="494"/>
        <end position="516"/>
    </location>
</feature>
<dbReference type="GO" id="GO:0016747">
    <property type="term" value="F:acyltransferase activity, transferring groups other than amino-acyl groups"/>
    <property type="evidence" value="ECO:0007669"/>
    <property type="project" value="UniProtKB-ARBA"/>
</dbReference>
<dbReference type="Proteomes" id="UP000504621">
    <property type="component" value="Unplaced"/>
</dbReference>
<evidence type="ECO:0000313" key="5">
    <source>
        <dbReference type="RefSeq" id="XP_021281472.1"/>
    </source>
</evidence>
<keyword evidence="3" id="KW-0812">Transmembrane</keyword>